<sequence length="43" mass="4640">MDNSVHINIVQPANQGWGNLLLQSVFGGVQVPIWGKIAPQCPL</sequence>
<evidence type="ECO:0000313" key="1">
    <source>
        <dbReference type="EMBL" id="JAH19163.1"/>
    </source>
</evidence>
<dbReference type="EMBL" id="GBXM01089414">
    <property type="protein sequence ID" value="JAH19163.1"/>
    <property type="molecule type" value="Transcribed_RNA"/>
</dbReference>
<dbReference type="AlphaFoldDB" id="A0A0E9QSR7"/>
<name>A0A0E9QSR7_ANGAN</name>
<reference evidence="1" key="1">
    <citation type="submission" date="2014-11" db="EMBL/GenBank/DDBJ databases">
        <authorList>
            <person name="Amaro Gonzalez C."/>
        </authorList>
    </citation>
    <scope>NUCLEOTIDE SEQUENCE</scope>
</reference>
<organism evidence="1">
    <name type="scientific">Anguilla anguilla</name>
    <name type="common">European freshwater eel</name>
    <name type="synonym">Muraena anguilla</name>
    <dbReference type="NCBI Taxonomy" id="7936"/>
    <lineage>
        <taxon>Eukaryota</taxon>
        <taxon>Metazoa</taxon>
        <taxon>Chordata</taxon>
        <taxon>Craniata</taxon>
        <taxon>Vertebrata</taxon>
        <taxon>Euteleostomi</taxon>
        <taxon>Actinopterygii</taxon>
        <taxon>Neopterygii</taxon>
        <taxon>Teleostei</taxon>
        <taxon>Anguilliformes</taxon>
        <taxon>Anguillidae</taxon>
        <taxon>Anguilla</taxon>
    </lineage>
</organism>
<accession>A0A0E9QSR7</accession>
<proteinExistence type="predicted"/>
<protein>
    <submittedName>
        <fullName evidence="1">Uncharacterized protein</fullName>
    </submittedName>
</protein>
<reference evidence="1" key="2">
    <citation type="journal article" date="2015" name="Fish Shellfish Immunol.">
        <title>Early steps in the European eel (Anguilla anguilla)-Vibrio vulnificus interaction in the gills: Role of the RtxA13 toxin.</title>
        <authorList>
            <person name="Callol A."/>
            <person name="Pajuelo D."/>
            <person name="Ebbesson L."/>
            <person name="Teles M."/>
            <person name="MacKenzie S."/>
            <person name="Amaro C."/>
        </authorList>
    </citation>
    <scope>NUCLEOTIDE SEQUENCE</scope>
</reference>